<evidence type="ECO:0000256" key="14">
    <source>
        <dbReference type="ARBA" id="ARBA00024827"/>
    </source>
</evidence>
<keyword evidence="7" id="KW-0963">Cytoplasm</keyword>
<evidence type="ECO:0000313" key="23">
    <source>
        <dbReference type="Proteomes" id="UP000501648"/>
    </source>
</evidence>
<evidence type="ECO:0000256" key="15">
    <source>
        <dbReference type="ARBA" id="ARBA00030800"/>
    </source>
</evidence>
<dbReference type="NCBIfam" id="TIGR00229">
    <property type="entry name" value="sensory_box"/>
    <property type="match status" value="1"/>
</dbReference>
<feature type="transmembrane region" description="Helical" evidence="18">
    <location>
        <begin position="110"/>
        <end position="133"/>
    </location>
</feature>
<evidence type="ECO:0000259" key="19">
    <source>
        <dbReference type="PROSITE" id="PS50109"/>
    </source>
</evidence>
<evidence type="ECO:0000259" key="21">
    <source>
        <dbReference type="PROSITE" id="PS50113"/>
    </source>
</evidence>
<dbReference type="EC" id="2.7.13.3" evidence="4"/>
<evidence type="ECO:0000256" key="8">
    <source>
        <dbReference type="ARBA" id="ARBA00022679"/>
    </source>
</evidence>
<dbReference type="PRINTS" id="PR00344">
    <property type="entry name" value="BCTRLSENSOR"/>
</dbReference>
<feature type="domain" description="Histidine kinase" evidence="19">
    <location>
        <begin position="475"/>
        <end position="670"/>
    </location>
</feature>
<evidence type="ECO:0000256" key="4">
    <source>
        <dbReference type="ARBA" id="ARBA00012438"/>
    </source>
</evidence>
<dbReference type="InterPro" id="IPR004358">
    <property type="entry name" value="Sig_transdc_His_kin-like_C"/>
</dbReference>
<dbReference type="GO" id="GO:0016020">
    <property type="term" value="C:membrane"/>
    <property type="evidence" value="ECO:0007669"/>
    <property type="project" value="InterPro"/>
</dbReference>
<dbReference type="SMART" id="SM00091">
    <property type="entry name" value="PAS"/>
    <property type="match status" value="1"/>
</dbReference>
<comment type="subcellular location">
    <subcellularLocation>
        <location evidence="3">Cytoplasm</location>
    </subcellularLocation>
</comment>
<dbReference type="InterPro" id="IPR003594">
    <property type="entry name" value="HATPase_dom"/>
</dbReference>
<keyword evidence="12" id="KW-0902">Two-component regulatory system</keyword>
<evidence type="ECO:0000256" key="13">
    <source>
        <dbReference type="ARBA" id="ARBA00023014"/>
    </source>
</evidence>
<proteinExistence type="predicted"/>
<dbReference type="Gene3D" id="3.30.450.20">
    <property type="entry name" value="PAS domain"/>
    <property type="match status" value="1"/>
</dbReference>
<protein>
    <recommendedName>
        <fullName evidence="5">Oxygen sensor histidine kinase NreB</fullName>
        <ecNumber evidence="4">2.7.13.3</ecNumber>
    </recommendedName>
    <alternativeName>
        <fullName evidence="15">Nitrogen regulation protein B</fullName>
    </alternativeName>
</protein>
<evidence type="ECO:0000256" key="7">
    <source>
        <dbReference type="ARBA" id="ARBA00022490"/>
    </source>
</evidence>
<feature type="coiled-coil region" evidence="16">
    <location>
        <begin position="433"/>
        <end position="478"/>
    </location>
</feature>
<evidence type="ECO:0000256" key="9">
    <source>
        <dbReference type="ARBA" id="ARBA00022723"/>
    </source>
</evidence>
<dbReference type="InterPro" id="IPR050482">
    <property type="entry name" value="Sensor_HK_TwoCompSys"/>
</dbReference>
<evidence type="ECO:0000256" key="17">
    <source>
        <dbReference type="SAM" id="MobiDB-lite"/>
    </source>
</evidence>
<dbReference type="PROSITE" id="PS50112">
    <property type="entry name" value="PAS"/>
    <property type="match status" value="1"/>
</dbReference>
<dbReference type="InterPro" id="IPR000700">
    <property type="entry name" value="PAS-assoc_C"/>
</dbReference>
<evidence type="ECO:0000256" key="6">
    <source>
        <dbReference type="ARBA" id="ARBA00022485"/>
    </source>
</evidence>
<dbReference type="Pfam" id="PF07730">
    <property type="entry name" value="HisKA_3"/>
    <property type="match status" value="1"/>
</dbReference>
<feature type="transmembrane region" description="Helical" evidence="18">
    <location>
        <begin position="70"/>
        <end position="89"/>
    </location>
</feature>
<dbReference type="Pfam" id="PF08448">
    <property type="entry name" value="PAS_4"/>
    <property type="match status" value="1"/>
</dbReference>
<comment type="catalytic activity">
    <reaction evidence="1">
        <text>ATP + protein L-histidine = ADP + protein N-phospho-L-histidine.</text>
        <dbReference type="EC" id="2.7.13.3"/>
    </reaction>
</comment>
<feature type="region of interest" description="Disordered" evidence="17">
    <location>
        <begin position="666"/>
        <end position="694"/>
    </location>
</feature>
<keyword evidence="18" id="KW-0472">Membrane</keyword>
<dbReference type="Gene3D" id="1.20.5.1930">
    <property type="match status" value="1"/>
</dbReference>
<evidence type="ECO:0000256" key="11">
    <source>
        <dbReference type="ARBA" id="ARBA00023004"/>
    </source>
</evidence>
<dbReference type="GO" id="GO:0046983">
    <property type="term" value="F:protein dimerization activity"/>
    <property type="evidence" value="ECO:0007669"/>
    <property type="project" value="InterPro"/>
</dbReference>
<dbReference type="PROSITE" id="PS50109">
    <property type="entry name" value="HIS_KIN"/>
    <property type="match status" value="1"/>
</dbReference>
<evidence type="ECO:0000256" key="1">
    <source>
        <dbReference type="ARBA" id="ARBA00000085"/>
    </source>
</evidence>
<accession>A0A6M3ZN91</accession>
<dbReference type="Proteomes" id="UP000501648">
    <property type="component" value="Chromosome"/>
</dbReference>
<evidence type="ECO:0000256" key="3">
    <source>
        <dbReference type="ARBA" id="ARBA00004496"/>
    </source>
</evidence>
<dbReference type="InterPro" id="IPR011712">
    <property type="entry name" value="Sig_transdc_His_kin_sub3_dim/P"/>
</dbReference>
<gene>
    <name evidence="22" type="ORF">C798_05775</name>
</gene>
<dbReference type="InterPro" id="IPR035965">
    <property type="entry name" value="PAS-like_dom_sf"/>
</dbReference>
<sequence length="694" mass="76479">MKKNNDGLRPSSADIQNSASVEYFAASHAHDSSMVTLAMGLSMAVILLGLVVLLTGLLGEEYRRLLSGLLALRPLSAAGFILGALALYLSCMHSPTRPPALRRVRLGLALLLLLLGLGSLVHGLMYALGWLPLDSAHPISPLAISPLLSLGFVLMAGSLLLHDWRLLGGYYPAEYLAFTLMALSAIPLVGYLYDVSQFIYLQFPLPVSLLSSLVLALLGAALLMARPGHPLMAVILRIAPGGQMLRHLLPQTLFLLLAFSLLLNWGMSHGWILPELVLPTLTLINGVIVLFIFWGSASRLDSEYGERTRNAQKLAETSALLNAVSESTSDPIFVKNRQGLMIFANPATLHKLGKTWEETMYRSSRELFLLPEEAEAIDRDDRRVMASGKPEKLEQTLHLPEGVVTFQTAKVPWFGKDGSVQGVIGISTDITERKQAEDELRQRESQLEKTVVQRTALLRELTNHLETVREEEKRAIARELHDNMGASLTALSMHLEGVYQILPADDKWADRKTRMQGLMKSLVATTRRIQTELRPNTLDLFGLKAAISEQLDELHERTGIICRASLPDEDVEVGHEMEIAIYRMLQEMLNNVTKHAKASKVDVILDVDEDHVALTVRDDGVGIPEERRDNHKTYGLRGLRERATFFGGEVDIRSTPGKGALISISLPLNGQDHSAGRRSRDSGDVAEEPAAGEQ</sequence>
<organism evidence="22 23">
    <name type="scientific">Herbaspirillum rubrisubalbicans Os34</name>
    <dbReference type="NCBI Taxonomy" id="1235827"/>
    <lineage>
        <taxon>Bacteria</taxon>
        <taxon>Pseudomonadati</taxon>
        <taxon>Pseudomonadota</taxon>
        <taxon>Betaproteobacteria</taxon>
        <taxon>Burkholderiales</taxon>
        <taxon>Oxalobacteraceae</taxon>
        <taxon>Herbaspirillum</taxon>
    </lineage>
</organism>
<keyword evidence="11" id="KW-0408">Iron</keyword>
<dbReference type="SUPFAM" id="SSF55785">
    <property type="entry name" value="PYP-like sensor domain (PAS domain)"/>
    <property type="match status" value="1"/>
</dbReference>
<keyword evidence="13" id="KW-0411">Iron-sulfur</keyword>
<evidence type="ECO:0000256" key="16">
    <source>
        <dbReference type="SAM" id="Coils"/>
    </source>
</evidence>
<reference evidence="22 23" key="1">
    <citation type="journal article" date="2012" name="J. Bacteriol.">
        <title>Genome sequence of the pathogenic Herbaspirillum seropedicae strain Os34, isolated from rice roots.</title>
        <authorList>
            <person name="Ye W."/>
            <person name="Ye S."/>
            <person name="Liu J."/>
            <person name="Chang S."/>
            <person name="Chen M."/>
            <person name="Zhu B."/>
            <person name="Guo L."/>
            <person name="An Q."/>
        </authorList>
    </citation>
    <scope>NUCLEOTIDE SEQUENCE [LARGE SCALE GENOMIC DNA]</scope>
    <source>
        <strain evidence="22 23">Os34</strain>
    </source>
</reference>
<keyword evidence="18" id="KW-0812">Transmembrane</keyword>
<dbReference type="InterPro" id="IPR000014">
    <property type="entry name" value="PAS"/>
</dbReference>
<name>A0A6M3ZN91_9BURK</name>
<dbReference type="GO" id="GO:0046872">
    <property type="term" value="F:metal ion binding"/>
    <property type="evidence" value="ECO:0007669"/>
    <property type="project" value="UniProtKB-KW"/>
</dbReference>
<feature type="transmembrane region" description="Helical" evidence="18">
    <location>
        <begin position="244"/>
        <end position="265"/>
    </location>
</feature>
<dbReference type="Pfam" id="PF02518">
    <property type="entry name" value="HATPase_c"/>
    <property type="match status" value="1"/>
</dbReference>
<feature type="domain" description="PAC" evidence="21">
    <location>
        <begin position="391"/>
        <end position="442"/>
    </location>
</feature>
<keyword evidence="8" id="KW-0808">Transferase</keyword>
<dbReference type="PROSITE" id="PS50113">
    <property type="entry name" value="PAC"/>
    <property type="match status" value="1"/>
</dbReference>
<keyword evidence="9" id="KW-0479">Metal-binding</keyword>
<dbReference type="GO" id="GO:0000155">
    <property type="term" value="F:phosphorelay sensor kinase activity"/>
    <property type="evidence" value="ECO:0007669"/>
    <property type="project" value="InterPro"/>
</dbReference>
<comment type="function">
    <text evidence="14">Member of the two-component regulatory system NreB/NreC involved in the control of dissimilatory nitrate/nitrite reduction in response to oxygen. NreB functions as a direct oxygen sensor histidine kinase which is autophosphorylated, in the absence of oxygen, probably at the conserved histidine residue, and transfers its phosphate group probably to a conserved aspartate residue of NreC. NreB/NreC activates the expression of the nitrate (narGHJI) and nitrite (nir) reductase operons, as well as the putative nitrate transporter gene narT.</text>
</comment>
<dbReference type="CDD" id="cd16917">
    <property type="entry name" value="HATPase_UhpB-NarQ-NarX-like"/>
    <property type="match status" value="1"/>
</dbReference>
<evidence type="ECO:0000259" key="20">
    <source>
        <dbReference type="PROSITE" id="PS50112"/>
    </source>
</evidence>
<dbReference type="SUPFAM" id="SSF55874">
    <property type="entry name" value="ATPase domain of HSP90 chaperone/DNA topoisomerase II/histidine kinase"/>
    <property type="match status" value="1"/>
</dbReference>
<dbReference type="GO" id="GO:0005737">
    <property type="term" value="C:cytoplasm"/>
    <property type="evidence" value="ECO:0007669"/>
    <property type="project" value="UniProtKB-SubCell"/>
</dbReference>
<evidence type="ECO:0000313" key="22">
    <source>
        <dbReference type="EMBL" id="QJP99752.1"/>
    </source>
</evidence>
<feature type="compositionally biased region" description="Basic and acidic residues" evidence="17">
    <location>
        <begin position="674"/>
        <end position="683"/>
    </location>
</feature>
<keyword evidence="6" id="KW-0004">4Fe-4S</keyword>
<feature type="domain" description="PAS" evidence="20">
    <location>
        <begin position="317"/>
        <end position="388"/>
    </location>
</feature>
<dbReference type="RefSeq" id="WP_017453074.1">
    <property type="nucleotide sequence ID" value="NZ_CP008956.1"/>
</dbReference>
<evidence type="ECO:0000256" key="5">
    <source>
        <dbReference type="ARBA" id="ARBA00017322"/>
    </source>
</evidence>
<dbReference type="InterPro" id="IPR005467">
    <property type="entry name" value="His_kinase_dom"/>
</dbReference>
<keyword evidence="18" id="KW-1133">Transmembrane helix</keyword>
<dbReference type="PANTHER" id="PTHR24421:SF58">
    <property type="entry name" value="SIGNAL TRANSDUCTION HISTIDINE-PROTEIN KINASE_PHOSPHATASE UHPB"/>
    <property type="match status" value="1"/>
</dbReference>
<feature type="transmembrane region" description="Helical" evidence="18">
    <location>
        <begin position="199"/>
        <end position="223"/>
    </location>
</feature>
<feature type="transmembrane region" description="Helical" evidence="18">
    <location>
        <begin position="139"/>
        <end position="161"/>
    </location>
</feature>
<feature type="transmembrane region" description="Helical" evidence="18">
    <location>
        <begin position="271"/>
        <end position="294"/>
    </location>
</feature>
<dbReference type="EMBL" id="CP008956">
    <property type="protein sequence ID" value="QJP99752.1"/>
    <property type="molecule type" value="Genomic_DNA"/>
</dbReference>
<dbReference type="PANTHER" id="PTHR24421">
    <property type="entry name" value="NITRATE/NITRITE SENSOR PROTEIN NARX-RELATED"/>
    <property type="match status" value="1"/>
</dbReference>
<dbReference type="Gene3D" id="3.30.565.10">
    <property type="entry name" value="Histidine kinase-like ATPase, C-terminal domain"/>
    <property type="match status" value="1"/>
</dbReference>
<feature type="transmembrane region" description="Helical" evidence="18">
    <location>
        <begin position="37"/>
        <end position="58"/>
    </location>
</feature>
<dbReference type="InterPro" id="IPR036890">
    <property type="entry name" value="HATPase_C_sf"/>
</dbReference>
<feature type="transmembrane region" description="Helical" evidence="18">
    <location>
        <begin position="173"/>
        <end position="193"/>
    </location>
</feature>
<evidence type="ECO:0000256" key="2">
    <source>
        <dbReference type="ARBA" id="ARBA00001966"/>
    </source>
</evidence>
<dbReference type="GO" id="GO:0051539">
    <property type="term" value="F:4 iron, 4 sulfur cluster binding"/>
    <property type="evidence" value="ECO:0007669"/>
    <property type="project" value="UniProtKB-KW"/>
</dbReference>
<keyword evidence="16" id="KW-0175">Coiled coil</keyword>
<comment type="cofactor">
    <cofactor evidence="2">
        <name>[4Fe-4S] cluster</name>
        <dbReference type="ChEBI" id="CHEBI:49883"/>
    </cofactor>
</comment>
<dbReference type="AlphaFoldDB" id="A0A6M3ZN91"/>
<dbReference type="SMART" id="SM00387">
    <property type="entry name" value="HATPase_c"/>
    <property type="match status" value="1"/>
</dbReference>
<dbReference type="InterPro" id="IPR013656">
    <property type="entry name" value="PAS_4"/>
</dbReference>
<evidence type="ECO:0000256" key="10">
    <source>
        <dbReference type="ARBA" id="ARBA00022777"/>
    </source>
</evidence>
<keyword evidence="10 22" id="KW-0418">Kinase</keyword>
<evidence type="ECO:0000256" key="18">
    <source>
        <dbReference type="SAM" id="Phobius"/>
    </source>
</evidence>
<evidence type="ECO:0000256" key="12">
    <source>
        <dbReference type="ARBA" id="ARBA00023012"/>
    </source>
</evidence>
<dbReference type="CDD" id="cd00130">
    <property type="entry name" value="PAS"/>
    <property type="match status" value="1"/>
</dbReference>